<accession>A0A451BNK8</accession>
<dbReference type="AlphaFoldDB" id="A0A451BNK8"/>
<evidence type="ECO:0000313" key="1">
    <source>
        <dbReference type="EMBL" id="VFK79872.1"/>
    </source>
</evidence>
<sequence length="73" mass="8400">MKLRKTDGIAQGLGNFIFMDKIPQVYLSRFACIESQEYPESLDITRFGDGNAFRYCVSLLGSVYRKNKISRNQ</sequence>
<gene>
    <name evidence="1" type="ORF">BECKSD772D_GA0070982_10718</name>
</gene>
<name>A0A451BNK8_9GAMM</name>
<dbReference type="EMBL" id="CAADHB010000071">
    <property type="protein sequence ID" value="VFK79872.1"/>
    <property type="molecule type" value="Genomic_DNA"/>
</dbReference>
<proteinExistence type="predicted"/>
<reference evidence="1" key="1">
    <citation type="submission" date="2019-02" db="EMBL/GenBank/DDBJ databases">
        <authorList>
            <person name="Gruber-Vodicka R. H."/>
            <person name="Seah K. B. B."/>
        </authorList>
    </citation>
    <scope>NUCLEOTIDE SEQUENCE</scope>
    <source>
        <strain evidence="1">BECK_S127</strain>
    </source>
</reference>
<organism evidence="1">
    <name type="scientific">Candidatus Kentrum sp. SD</name>
    <dbReference type="NCBI Taxonomy" id="2126332"/>
    <lineage>
        <taxon>Bacteria</taxon>
        <taxon>Pseudomonadati</taxon>
        <taxon>Pseudomonadota</taxon>
        <taxon>Gammaproteobacteria</taxon>
        <taxon>Candidatus Kentrum</taxon>
    </lineage>
</organism>
<protein>
    <submittedName>
        <fullName evidence="1">Uncharacterized protein</fullName>
    </submittedName>
</protein>